<gene>
    <name evidence="2" type="ORF">PsYK624_096800</name>
</gene>
<name>A0A9P3LFG6_9APHY</name>
<evidence type="ECO:0000313" key="2">
    <source>
        <dbReference type="EMBL" id="GJE93521.1"/>
    </source>
</evidence>
<accession>A0A9P3LFG6</accession>
<reference evidence="2 3" key="1">
    <citation type="submission" date="2021-08" db="EMBL/GenBank/DDBJ databases">
        <title>Draft Genome Sequence of Phanerochaete sordida strain YK-624.</title>
        <authorList>
            <person name="Mori T."/>
            <person name="Dohra H."/>
            <person name="Suzuki T."/>
            <person name="Kawagishi H."/>
            <person name="Hirai H."/>
        </authorList>
    </citation>
    <scope>NUCLEOTIDE SEQUENCE [LARGE SCALE GENOMIC DNA]</scope>
    <source>
        <strain evidence="2 3">YK-624</strain>
    </source>
</reference>
<sequence>MAASPAAGRKDAAPNPPTQALPEETSEERAKRGQKVRRAQQDAIFRDWFPEHTLRAAPSGAPPASIKHTSFAFPGLDAPDPGWLDKMLDHLRDARADALRHVEHVCTQADRLLSQAALVEQETEEEIKAIVKLVRTAGRLAGPEFVAYLSDKAQGKLGLFDEDGDEFDLDFDGEEDAKADEDEDDDEWDEDGEGEDDDDGDDEDYDEDEWHVEEYEGPGPMYIDGTFLDDDELADTPLPPAEFEVLPQETQPSDPSPSPNQAHEEAAELLLSSIITAPTTPPVQAGARSKRKRSEDETPEDDGDADNERSHKRQRPTEDLARSRERSTSPPTSRAGHITEDGELPVAKDKGKQPVYPPGSTLFWAQRQAALTPGSEDESASAPMTTLPGGLLVRPAVLKVPTVPWPLPGPGVVGLGQGIQAASALAPPAAIDDVSGAAAVPITAQPSVGGIAALPATHYDPSRDPRRRPRAQPRPSTDPEQKPEDASSAIEANGLHDGDKSSAPVAGTQTDS</sequence>
<feature type="compositionally biased region" description="Acidic residues" evidence="1">
    <location>
        <begin position="160"/>
        <end position="211"/>
    </location>
</feature>
<evidence type="ECO:0000256" key="1">
    <source>
        <dbReference type="SAM" id="MobiDB-lite"/>
    </source>
</evidence>
<keyword evidence="3" id="KW-1185">Reference proteome</keyword>
<proteinExistence type="predicted"/>
<feature type="region of interest" description="Disordered" evidence="1">
    <location>
        <begin position="160"/>
        <end position="361"/>
    </location>
</feature>
<dbReference type="Proteomes" id="UP000703269">
    <property type="component" value="Unassembled WGS sequence"/>
</dbReference>
<evidence type="ECO:0000313" key="3">
    <source>
        <dbReference type="Proteomes" id="UP000703269"/>
    </source>
</evidence>
<feature type="compositionally biased region" description="Basic and acidic residues" evidence="1">
    <location>
        <begin position="315"/>
        <end position="327"/>
    </location>
</feature>
<feature type="region of interest" description="Disordered" evidence="1">
    <location>
        <begin position="1"/>
        <end position="43"/>
    </location>
</feature>
<dbReference type="OrthoDB" id="10681735at2759"/>
<dbReference type="EMBL" id="BPQB01000033">
    <property type="protein sequence ID" value="GJE93521.1"/>
    <property type="molecule type" value="Genomic_DNA"/>
</dbReference>
<feature type="region of interest" description="Disordered" evidence="1">
    <location>
        <begin position="445"/>
        <end position="512"/>
    </location>
</feature>
<dbReference type="AlphaFoldDB" id="A0A9P3LFG6"/>
<protein>
    <submittedName>
        <fullName evidence="2">Uncharacterized protein</fullName>
    </submittedName>
</protein>
<organism evidence="2 3">
    <name type="scientific">Phanerochaete sordida</name>
    <dbReference type="NCBI Taxonomy" id="48140"/>
    <lineage>
        <taxon>Eukaryota</taxon>
        <taxon>Fungi</taxon>
        <taxon>Dikarya</taxon>
        <taxon>Basidiomycota</taxon>
        <taxon>Agaricomycotina</taxon>
        <taxon>Agaricomycetes</taxon>
        <taxon>Polyporales</taxon>
        <taxon>Phanerochaetaceae</taxon>
        <taxon>Phanerochaete</taxon>
    </lineage>
</organism>
<comment type="caution">
    <text evidence="2">The sequence shown here is derived from an EMBL/GenBank/DDBJ whole genome shotgun (WGS) entry which is preliminary data.</text>
</comment>